<dbReference type="GO" id="GO:0006412">
    <property type="term" value="P:translation"/>
    <property type="evidence" value="ECO:0007669"/>
    <property type="project" value="UniProtKB-UniRule"/>
</dbReference>
<comment type="subunit">
    <text evidence="7">Part of the 50S ribosomal subunit; part of the 5S rRNA/L5/L18/L25 subcomplex. Contacts the 5S and 23S rRNAs.</text>
</comment>
<proteinExistence type="inferred from homology"/>
<dbReference type="PANTHER" id="PTHR12899:SF3">
    <property type="entry name" value="LARGE RIBOSOMAL SUBUNIT PROTEIN UL18M"/>
    <property type="match status" value="1"/>
</dbReference>
<dbReference type="AlphaFoldDB" id="E6MHL0"/>
<protein>
    <recommendedName>
        <fullName evidence="6 7">Large ribosomal subunit protein uL18</fullName>
    </recommendedName>
</protein>
<dbReference type="HAMAP" id="MF_01337_B">
    <property type="entry name" value="Ribosomal_uL18_B"/>
    <property type="match status" value="1"/>
</dbReference>
<dbReference type="NCBIfam" id="TIGR00060">
    <property type="entry name" value="L18_bact"/>
    <property type="match status" value="1"/>
</dbReference>
<dbReference type="EMBL" id="AEQN01000019">
    <property type="protein sequence ID" value="EFV01441.1"/>
    <property type="molecule type" value="Genomic_DNA"/>
</dbReference>
<keyword evidence="5 7" id="KW-0687">Ribonucleoprotein</keyword>
<dbReference type="GO" id="GO:0008097">
    <property type="term" value="F:5S rRNA binding"/>
    <property type="evidence" value="ECO:0007669"/>
    <property type="project" value="TreeGrafter"/>
</dbReference>
<dbReference type="FunFam" id="3.30.420.100:FF:000001">
    <property type="entry name" value="50S ribosomal protein L18"/>
    <property type="match status" value="1"/>
</dbReference>
<reference evidence="8 9" key="1">
    <citation type="submission" date="2010-12" db="EMBL/GenBank/DDBJ databases">
        <authorList>
            <person name="Muzny D."/>
            <person name="Qin X."/>
            <person name="Deng J."/>
            <person name="Jiang H."/>
            <person name="Liu Y."/>
            <person name="Qu J."/>
            <person name="Song X.-Z."/>
            <person name="Zhang L."/>
            <person name="Thornton R."/>
            <person name="Coyle M."/>
            <person name="Francisco L."/>
            <person name="Jackson L."/>
            <person name="Javaid M."/>
            <person name="Korchina V."/>
            <person name="Kovar C."/>
            <person name="Mata R."/>
            <person name="Mathew T."/>
            <person name="Ngo R."/>
            <person name="Nguyen L."/>
            <person name="Nguyen N."/>
            <person name="Okwuonu G."/>
            <person name="Ongeri F."/>
            <person name="Pham C."/>
            <person name="Simmons D."/>
            <person name="Wilczek-Boney K."/>
            <person name="Hale W."/>
            <person name="Jakkamsetti A."/>
            <person name="Pham P."/>
            <person name="Ruth R."/>
            <person name="San Lucas F."/>
            <person name="Warren J."/>
            <person name="Zhang J."/>
            <person name="Zhao Z."/>
            <person name="Zhou C."/>
            <person name="Zhu D."/>
            <person name="Lee S."/>
            <person name="Bess C."/>
            <person name="Blankenburg K."/>
            <person name="Forbes L."/>
            <person name="Fu Q."/>
            <person name="Gubbala S."/>
            <person name="Hirani K."/>
            <person name="Jayaseelan J.C."/>
            <person name="Lara F."/>
            <person name="Munidasa M."/>
            <person name="Palculict T."/>
            <person name="Patil S."/>
            <person name="Pu L.-L."/>
            <person name="Saada N."/>
            <person name="Tang L."/>
            <person name="Weissenberger G."/>
            <person name="Zhu Y."/>
            <person name="Hemphill L."/>
            <person name="Shang Y."/>
            <person name="Youmans B."/>
            <person name="Ayvaz T."/>
            <person name="Ross M."/>
            <person name="Santibanez J."/>
            <person name="Aqrawi P."/>
            <person name="Gross S."/>
            <person name="Joshi V."/>
            <person name="Fowler G."/>
            <person name="Nazareth L."/>
            <person name="Reid J."/>
            <person name="Worley K."/>
            <person name="Petrosino J."/>
            <person name="Highlander S."/>
            <person name="Gibbs R."/>
        </authorList>
    </citation>
    <scope>NUCLEOTIDE SEQUENCE [LARGE SCALE GENOMIC DNA]</scope>
    <source>
        <strain evidence="8 9">ATCC 23263</strain>
    </source>
</reference>
<dbReference type="HOGENOM" id="CLU_098841_0_1_9"/>
<name>E6MHL0_9FIRM</name>
<keyword evidence="9" id="KW-1185">Reference proteome</keyword>
<keyword evidence="2 7" id="KW-0699">rRNA-binding</keyword>
<evidence type="ECO:0000313" key="8">
    <source>
        <dbReference type="EMBL" id="EFV01441.1"/>
    </source>
</evidence>
<dbReference type="Pfam" id="PF00861">
    <property type="entry name" value="Ribosomal_L18p"/>
    <property type="match status" value="1"/>
</dbReference>
<gene>
    <name evidence="7 8" type="primary">rplR</name>
    <name evidence="8" type="ORF">HMP0721_1495</name>
</gene>
<keyword evidence="4 7" id="KW-0689">Ribosomal protein</keyword>
<evidence type="ECO:0000256" key="5">
    <source>
        <dbReference type="ARBA" id="ARBA00023274"/>
    </source>
</evidence>
<dbReference type="GO" id="GO:0022625">
    <property type="term" value="C:cytosolic large ribosomal subunit"/>
    <property type="evidence" value="ECO:0007669"/>
    <property type="project" value="TreeGrafter"/>
</dbReference>
<dbReference type="CDD" id="cd00432">
    <property type="entry name" value="Ribosomal_L18_L5e"/>
    <property type="match status" value="1"/>
</dbReference>
<dbReference type="eggNOG" id="COG0256">
    <property type="taxonomic scope" value="Bacteria"/>
</dbReference>
<evidence type="ECO:0000313" key="9">
    <source>
        <dbReference type="Proteomes" id="UP000004754"/>
    </source>
</evidence>
<comment type="function">
    <text evidence="7">This is one of the proteins that bind and probably mediate the attachment of the 5S RNA into the large ribosomal subunit, where it forms part of the central protuberance.</text>
</comment>
<dbReference type="InterPro" id="IPR057268">
    <property type="entry name" value="Ribosomal_L18"/>
</dbReference>
<dbReference type="GO" id="GO:0003735">
    <property type="term" value="F:structural constituent of ribosome"/>
    <property type="evidence" value="ECO:0007669"/>
    <property type="project" value="InterPro"/>
</dbReference>
<dbReference type="Gene3D" id="3.30.420.100">
    <property type="match status" value="1"/>
</dbReference>
<dbReference type="Proteomes" id="UP000004754">
    <property type="component" value="Unassembled WGS sequence"/>
</dbReference>
<dbReference type="RefSeq" id="WP_006598917.1">
    <property type="nucleotide sequence ID" value="NZ_GL622359.1"/>
</dbReference>
<organism evidence="8 9">
    <name type="scientific">Pseudoramibacter alactolyticus ATCC 23263</name>
    <dbReference type="NCBI Taxonomy" id="887929"/>
    <lineage>
        <taxon>Bacteria</taxon>
        <taxon>Bacillati</taxon>
        <taxon>Bacillota</taxon>
        <taxon>Clostridia</taxon>
        <taxon>Eubacteriales</taxon>
        <taxon>Eubacteriaceae</taxon>
        <taxon>Pseudoramibacter</taxon>
    </lineage>
</organism>
<evidence type="ECO:0000256" key="2">
    <source>
        <dbReference type="ARBA" id="ARBA00022730"/>
    </source>
</evidence>
<comment type="caution">
    <text evidence="8">The sequence shown here is derived from an EMBL/GenBank/DDBJ whole genome shotgun (WGS) entry which is preliminary data.</text>
</comment>
<evidence type="ECO:0000256" key="1">
    <source>
        <dbReference type="ARBA" id="ARBA00007116"/>
    </source>
</evidence>
<evidence type="ECO:0000256" key="3">
    <source>
        <dbReference type="ARBA" id="ARBA00022884"/>
    </source>
</evidence>
<evidence type="ECO:0000256" key="7">
    <source>
        <dbReference type="HAMAP-Rule" id="MF_01337"/>
    </source>
</evidence>
<dbReference type="STRING" id="887929.HMP0721_1495"/>
<keyword evidence="3 7" id="KW-0694">RNA-binding</keyword>
<sequence length="122" mass="13265">MIKKIDKNKVRLSRHKRVRRKISGTAERPRLCVFRSNKHIYAQVIDDVAGNTLVASSTLDAEVKEAISHGSDKAAAKAVGASVAKKALDAGINDVVFDRGGYIYTGRVKELAEAAREAGLKF</sequence>
<evidence type="ECO:0000256" key="6">
    <source>
        <dbReference type="ARBA" id="ARBA00035197"/>
    </source>
</evidence>
<dbReference type="InterPro" id="IPR005484">
    <property type="entry name" value="Ribosomal_uL18_bac/plant/anim"/>
</dbReference>
<dbReference type="SUPFAM" id="SSF53137">
    <property type="entry name" value="Translational machinery components"/>
    <property type="match status" value="1"/>
</dbReference>
<accession>E6MHL0</accession>
<comment type="similarity">
    <text evidence="1 7">Belongs to the universal ribosomal protein uL18 family.</text>
</comment>
<dbReference type="OrthoDB" id="9810939at2"/>
<dbReference type="PANTHER" id="PTHR12899">
    <property type="entry name" value="39S RIBOSOMAL PROTEIN L18, MITOCHONDRIAL"/>
    <property type="match status" value="1"/>
</dbReference>
<evidence type="ECO:0000256" key="4">
    <source>
        <dbReference type="ARBA" id="ARBA00022980"/>
    </source>
</evidence>
<dbReference type="InterPro" id="IPR004389">
    <property type="entry name" value="Ribosomal_uL18_bac-type"/>
</dbReference>